<keyword evidence="1" id="KW-0472">Membrane</keyword>
<dbReference type="PATRIC" id="fig|1330330.3.peg.1433"/>
<evidence type="ECO:0000313" key="3">
    <source>
        <dbReference type="Proteomes" id="UP000035159"/>
    </source>
</evidence>
<protein>
    <recommendedName>
        <fullName evidence="4">Yip1 domain-containing protein</fullName>
    </recommendedName>
</protein>
<dbReference type="RefSeq" id="WP_047754753.1">
    <property type="nucleotide sequence ID" value="NZ_CAJUHA010000017.1"/>
</dbReference>
<evidence type="ECO:0000313" key="2">
    <source>
        <dbReference type="EMBL" id="AKI97618.1"/>
    </source>
</evidence>
<keyword evidence="3" id="KW-1185">Reference proteome</keyword>
<proteinExistence type="predicted"/>
<dbReference type="STRING" id="1330330.IX53_07080"/>
<feature type="transmembrane region" description="Helical" evidence="1">
    <location>
        <begin position="82"/>
        <end position="102"/>
    </location>
</feature>
<keyword evidence="1" id="KW-1133">Transmembrane helix</keyword>
<feature type="transmembrane region" description="Helical" evidence="1">
    <location>
        <begin position="108"/>
        <end position="125"/>
    </location>
</feature>
<dbReference type="Proteomes" id="UP000035159">
    <property type="component" value="Chromosome"/>
</dbReference>
<organism evidence="2 3">
    <name type="scientific">Kosmotoga pacifica</name>
    <dbReference type="NCBI Taxonomy" id="1330330"/>
    <lineage>
        <taxon>Bacteria</taxon>
        <taxon>Thermotogati</taxon>
        <taxon>Thermotogota</taxon>
        <taxon>Thermotogae</taxon>
        <taxon>Kosmotogales</taxon>
        <taxon>Kosmotogaceae</taxon>
        <taxon>Kosmotoga</taxon>
    </lineage>
</organism>
<gene>
    <name evidence="2" type="ORF">IX53_07080</name>
</gene>
<dbReference type="KEGG" id="kpf:IX53_07080"/>
<dbReference type="AlphaFoldDB" id="A0A0G2ZFQ9"/>
<reference evidence="2 3" key="1">
    <citation type="submission" date="2015-04" db="EMBL/GenBank/DDBJ databases">
        <title>Complete Genome Sequence of Kosmotoga pacifica SLHLJ1.</title>
        <authorList>
            <person name="Jiang L.J."/>
            <person name="Shao Z.Z."/>
            <person name="Jebbar M."/>
        </authorList>
    </citation>
    <scope>NUCLEOTIDE SEQUENCE [LARGE SCALE GENOMIC DNA]</scope>
    <source>
        <strain evidence="2 3">SLHLJ1</strain>
    </source>
</reference>
<evidence type="ECO:0000256" key="1">
    <source>
        <dbReference type="SAM" id="Phobius"/>
    </source>
</evidence>
<accession>A0A0G2ZFQ9</accession>
<feature type="transmembrane region" description="Helical" evidence="1">
    <location>
        <begin position="56"/>
        <end position="75"/>
    </location>
</feature>
<feature type="transmembrane region" description="Helical" evidence="1">
    <location>
        <begin position="137"/>
        <end position="156"/>
    </location>
</feature>
<sequence length="158" mass="18232">MELIFDTVFLPKKAFLRADRRALWLLPLISGAFVVTFFPMFSMFSKAMGTSFGVRLAIMVALAPIIYIFAISTVYKRVFNDALFYSILLCYVPYLFTPLTLLTNERQFYILLPIGFWSLVLEWVALKVKGGLQLKALLLPLTFKMARTALLIWLLFVW</sequence>
<keyword evidence="1" id="KW-0812">Transmembrane</keyword>
<name>A0A0G2ZFQ9_9BACT</name>
<feature type="transmembrane region" description="Helical" evidence="1">
    <location>
        <begin position="22"/>
        <end position="44"/>
    </location>
</feature>
<dbReference type="EMBL" id="CP011232">
    <property type="protein sequence ID" value="AKI97618.1"/>
    <property type="molecule type" value="Genomic_DNA"/>
</dbReference>
<evidence type="ECO:0008006" key="4">
    <source>
        <dbReference type="Google" id="ProtNLM"/>
    </source>
</evidence>